<accession>A0A0A2UZY2</accession>
<sequence>MLFTNNLCIPYRYSHRAILDQGESDAKTLGYLEFHRLQEPWQGVTRLREISKMRSNVLLLGTAVLELPYHGDKRCAAFGAGQCITCSTLPAAAKSGVWKVSGEGRFNGEAEFKGTASSRKFKLRALKKFRLSQLIRPSSSPAAAILSSRIYFWTYGISNLPAVMTARNRDLEAPATGAAYQQLGTQFTDQSQG</sequence>
<proteinExistence type="predicted"/>
<organism evidence="1 2">
    <name type="scientific">Paracoccidioides lutzii (strain ATCC MYA-826 / Pb01)</name>
    <name type="common">Paracoccidioides brasiliensis</name>
    <dbReference type="NCBI Taxonomy" id="502779"/>
    <lineage>
        <taxon>Eukaryota</taxon>
        <taxon>Fungi</taxon>
        <taxon>Dikarya</taxon>
        <taxon>Ascomycota</taxon>
        <taxon>Pezizomycotina</taxon>
        <taxon>Eurotiomycetes</taxon>
        <taxon>Eurotiomycetidae</taxon>
        <taxon>Onygenales</taxon>
        <taxon>Ajellomycetaceae</taxon>
        <taxon>Paracoccidioides</taxon>
    </lineage>
</organism>
<dbReference type="VEuPathDB" id="FungiDB:PAAG_12531"/>
<dbReference type="HOGENOM" id="CLU_1409196_0_0_1"/>
<evidence type="ECO:0000313" key="2">
    <source>
        <dbReference type="Proteomes" id="UP000002059"/>
    </source>
</evidence>
<reference evidence="1 2" key="1">
    <citation type="journal article" date="2011" name="PLoS Genet.">
        <title>Comparative genomic analysis of human fungal pathogens causing paracoccidioidomycosis.</title>
        <authorList>
            <person name="Desjardins C.A."/>
            <person name="Champion M.D."/>
            <person name="Holder J.W."/>
            <person name="Muszewska A."/>
            <person name="Goldberg J."/>
            <person name="Bailao A.M."/>
            <person name="Brigido M.M."/>
            <person name="Ferreira M.E."/>
            <person name="Garcia A.M."/>
            <person name="Grynberg M."/>
            <person name="Gujja S."/>
            <person name="Heiman D.I."/>
            <person name="Henn M.R."/>
            <person name="Kodira C.D."/>
            <person name="Leon-Narvaez H."/>
            <person name="Longo L.V."/>
            <person name="Ma L.J."/>
            <person name="Malavazi I."/>
            <person name="Matsuo A.L."/>
            <person name="Morais F.V."/>
            <person name="Pereira M."/>
            <person name="Rodriguez-Brito S."/>
            <person name="Sakthikumar S."/>
            <person name="Salem-Izacc S.M."/>
            <person name="Sykes S.M."/>
            <person name="Teixeira M.M."/>
            <person name="Vallejo M.C."/>
            <person name="Walter M.E."/>
            <person name="Yandava C."/>
            <person name="Young S."/>
            <person name="Zeng Q."/>
            <person name="Zucker J."/>
            <person name="Felipe M.S."/>
            <person name="Goldman G.H."/>
            <person name="Haas B.J."/>
            <person name="McEwen J.G."/>
            <person name="Nino-Vega G."/>
            <person name="Puccia R."/>
            <person name="San-Blas G."/>
            <person name="Soares C.M."/>
            <person name="Birren B.W."/>
            <person name="Cuomo C.A."/>
        </authorList>
    </citation>
    <scope>NUCLEOTIDE SEQUENCE [LARGE SCALE GENOMIC DNA]</scope>
    <source>
        <strain evidence="2">ATCC MYA-826 / Pb01</strain>
    </source>
</reference>
<dbReference type="AlphaFoldDB" id="A0A0A2UZY2"/>
<keyword evidence="2" id="KW-1185">Reference proteome</keyword>
<evidence type="ECO:0000313" key="1">
    <source>
        <dbReference type="EMBL" id="KGQ00803.1"/>
    </source>
</evidence>
<dbReference type="KEGG" id="pbl:PAAG_12531"/>
<protein>
    <submittedName>
        <fullName evidence="1">Uncharacterized protein</fullName>
    </submittedName>
</protein>
<gene>
    <name evidence="1" type="ORF">PAAG_12531</name>
</gene>
<dbReference type="GeneID" id="26971152"/>
<dbReference type="RefSeq" id="XP_015702381.1">
    <property type="nucleotide sequence ID" value="XM_015848010.1"/>
</dbReference>
<dbReference type="Proteomes" id="UP000002059">
    <property type="component" value="Partially assembled WGS sequence"/>
</dbReference>
<dbReference type="EMBL" id="KN294022">
    <property type="protein sequence ID" value="KGQ00803.1"/>
    <property type="molecule type" value="Genomic_DNA"/>
</dbReference>
<name>A0A0A2UZY2_PARBA</name>